<sequence>FQIRYNDVYEVNMPPGHRFPMEKYREVRLAVQEKIGGFTEVDYFIESPLATVEQLETTHDANYIHRYLTGQMTDAENRNIGFPWNLQHVNRTLSSVGGTYQSTTTQQQHDNMHLCWSAHVAGGTHHAFSDYGEGFCIFSDIAVAANVLLQNGIRRILIIDLDVHQGNGNAKLFDGNSDVWTFSMHCQGNYFSKKETSDLDIELPIGCGDETYISTLSHWLRRIEQHPFDEEEGSEDDTKVKKPFDLIFYQAGVDIHEDDRLGRLSITSEGMSRRNSLVYDFADRMRAPLVITMGGGYPK</sequence>
<dbReference type="SUPFAM" id="SSF52768">
    <property type="entry name" value="Arginase/deacetylase"/>
    <property type="match status" value="1"/>
</dbReference>
<evidence type="ECO:0000313" key="4">
    <source>
        <dbReference type="Proteomes" id="UP000001449"/>
    </source>
</evidence>
<dbReference type="PANTHER" id="PTHR10625:SF19">
    <property type="entry name" value="HISTONE DEACETYLASE 12"/>
    <property type="match status" value="1"/>
</dbReference>
<evidence type="ECO:0000259" key="2">
    <source>
        <dbReference type="Pfam" id="PF00850"/>
    </source>
</evidence>
<reference evidence="3 4" key="1">
    <citation type="journal article" date="2004" name="Science">
        <title>The genome of the diatom Thalassiosira pseudonana: ecology, evolution, and metabolism.</title>
        <authorList>
            <person name="Armbrust E.V."/>
            <person name="Berges J.A."/>
            <person name="Bowler C."/>
            <person name="Green B.R."/>
            <person name="Martinez D."/>
            <person name="Putnam N.H."/>
            <person name="Zhou S."/>
            <person name="Allen A.E."/>
            <person name="Apt K.E."/>
            <person name="Bechner M."/>
            <person name="Brzezinski M.A."/>
            <person name="Chaal B.K."/>
            <person name="Chiovitti A."/>
            <person name="Davis A.K."/>
            <person name="Demarest M.S."/>
            <person name="Detter J.C."/>
            <person name="Glavina T."/>
            <person name="Goodstein D."/>
            <person name="Hadi M.Z."/>
            <person name="Hellsten U."/>
            <person name="Hildebrand M."/>
            <person name="Jenkins B.D."/>
            <person name="Jurka J."/>
            <person name="Kapitonov V.V."/>
            <person name="Kroger N."/>
            <person name="Lau W.W."/>
            <person name="Lane T.W."/>
            <person name="Larimer F.W."/>
            <person name="Lippmeier J.C."/>
            <person name="Lucas S."/>
            <person name="Medina M."/>
            <person name="Montsant A."/>
            <person name="Obornik M."/>
            <person name="Parker M.S."/>
            <person name="Palenik B."/>
            <person name="Pazour G.J."/>
            <person name="Richardson P.M."/>
            <person name="Rynearson T.A."/>
            <person name="Saito M.A."/>
            <person name="Schwartz D.C."/>
            <person name="Thamatrakoln K."/>
            <person name="Valentin K."/>
            <person name="Vardi A."/>
            <person name="Wilkerson F.P."/>
            <person name="Rokhsar D.S."/>
        </authorList>
    </citation>
    <scope>NUCLEOTIDE SEQUENCE [LARGE SCALE GENOMIC DNA]</scope>
    <source>
        <strain evidence="3 4">CCMP1335</strain>
    </source>
</reference>
<gene>
    <name evidence="3" type="ORF">THAPSDRAFT_36076</name>
</gene>
<dbReference type="InterPro" id="IPR044150">
    <property type="entry name" value="HDAC_classIV"/>
</dbReference>
<accession>B8C7J7</accession>
<dbReference type="Gene3D" id="3.40.800.20">
    <property type="entry name" value="Histone deacetylase domain"/>
    <property type="match status" value="1"/>
</dbReference>
<keyword evidence="4" id="KW-1185">Reference proteome</keyword>
<dbReference type="InterPro" id="IPR000286">
    <property type="entry name" value="HDACs"/>
</dbReference>
<dbReference type="EMBL" id="CM000644">
    <property type="protein sequence ID" value="EED90992.1"/>
    <property type="molecule type" value="Genomic_DNA"/>
</dbReference>
<dbReference type="Proteomes" id="UP000001449">
    <property type="component" value="Chromosome 8"/>
</dbReference>
<dbReference type="GO" id="GO:0040029">
    <property type="term" value="P:epigenetic regulation of gene expression"/>
    <property type="evidence" value="ECO:0000318"/>
    <property type="project" value="GO_Central"/>
</dbReference>
<name>B8C7J7_THAPS</name>
<dbReference type="RefSeq" id="XP_002292141.1">
    <property type="nucleotide sequence ID" value="XM_002292105.1"/>
</dbReference>
<dbReference type="InterPro" id="IPR037138">
    <property type="entry name" value="His_deacetylse_dom_sf"/>
</dbReference>
<dbReference type="InterPro" id="IPR023696">
    <property type="entry name" value="Ureohydrolase_dom_sf"/>
</dbReference>
<dbReference type="GeneID" id="7452375"/>
<dbReference type="STRING" id="35128.B8C7J7"/>
<reference evidence="3 4" key="2">
    <citation type="journal article" date="2008" name="Nature">
        <title>The Phaeodactylum genome reveals the evolutionary history of diatom genomes.</title>
        <authorList>
            <person name="Bowler C."/>
            <person name="Allen A.E."/>
            <person name="Badger J.H."/>
            <person name="Grimwood J."/>
            <person name="Jabbari K."/>
            <person name="Kuo A."/>
            <person name="Maheswari U."/>
            <person name="Martens C."/>
            <person name="Maumus F."/>
            <person name="Otillar R.P."/>
            <person name="Rayko E."/>
            <person name="Salamov A."/>
            <person name="Vandepoele K."/>
            <person name="Beszteri B."/>
            <person name="Gruber A."/>
            <person name="Heijde M."/>
            <person name="Katinka M."/>
            <person name="Mock T."/>
            <person name="Valentin K."/>
            <person name="Verret F."/>
            <person name="Berges J.A."/>
            <person name="Brownlee C."/>
            <person name="Cadoret J.P."/>
            <person name="Chiovitti A."/>
            <person name="Choi C.J."/>
            <person name="Coesel S."/>
            <person name="De Martino A."/>
            <person name="Detter J.C."/>
            <person name="Durkin C."/>
            <person name="Falciatore A."/>
            <person name="Fournet J."/>
            <person name="Haruta M."/>
            <person name="Huysman M.J."/>
            <person name="Jenkins B.D."/>
            <person name="Jiroutova K."/>
            <person name="Jorgensen R.E."/>
            <person name="Joubert Y."/>
            <person name="Kaplan A."/>
            <person name="Kroger N."/>
            <person name="Kroth P.G."/>
            <person name="La Roche J."/>
            <person name="Lindquist E."/>
            <person name="Lommer M."/>
            <person name="Martin-Jezequel V."/>
            <person name="Lopez P.J."/>
            <person name="Lucas S."/>
            <person name="Mangogna M."/>
            <person name="McGinnis K."/>
            <person name="Medlin L.K."/>
            <person name="Montsant A."/>
            <person name="Oudot-Le Secq M.P."/>
            <person name="Napoli C."/>
            <person name="Obornik M."/>
            <person name="Parker M.S."/>
            <person name="Petit J.L."/>
            <person name="Porcel B.M."/>
            <person name="Poulsen N."/>
            <person name="Robison M."/>
            <person name="Rychlewski L."/>
            <person name="Rynearson T.A."/>
            <person name="Schmutz J."/>
            <person name="Shapiro H."/>
            <person name="Siaut M."/>
            <person name="Stanley M."/>
            <person name="Sussman M.R."/>
            <person name="Taylor A.R."/>
            <person name="Vardi A."/>
            <person name="von Dassow P."/>
            <person name="Vyverman W."/>
            <person name="Willis A."/>
            <person name="Wyrwicz L.S."/>
            <person name="Rokhsar D.S."/>
            <person name="Weissenbach J."/>
            <person name="Armbrust E.V."/>
            <person name="Green B.R."/>
            <person name="Van de Peer Y."/>
            <person name="Grigoriev I.V."/>
        </authorList>
    </citation>
    <scope>NUCLEOTIDE SEQUENCE [LARGE SCALE GENOMIC DNA]</scope>
    <source>
        <strain evidence="3 4">CCMP1335</strain>
    </source>
</reference>
<organism evidence="3 4">
    <name type="scientific">Thalassiosira pseudonana</name>
    <name type="common">Marine diatom</name>
    <name type="synonym">Cyclotella nana</name>
    <dbReference type="NCBI Taxonomy" id="35128"/>
    <lineage>
        <taxon>Eukaryota</taxon>
        <taxon>Sar</taxon>
        <taxon>Stramenopiles</taxon>
        <taxon>Ochrophyta</taxon>
        <taxon>Bacillariophyta</taxon>
        <taxon>Coscinodiscophyceae</taxon>
        <taxon>Thalassiosirophycidae</taxon>
        <taxon>Thalassiosirales</taxon>
        <taxon>Thalassiosiraceae</taxon>
        <taxon>Thalassiosira</taxon>
    </lineage>
</organism>
<feature type="domain" description="Histone deacetylase" evidence="2">
    <location>
        <begin position="17"/>
        <end position="297"/>
    </location>
</feature>
<dbReference type="Pfam" id="PF00850">
    <property type="entry name" value="Hist_deacetyl"/>
    <property type="match status" value="1"/>
</dbReference>
<dbReference type="OMA" id="HHAFAGH"/>
<dbReference type="GO" id="GO:0004407">
    <property type="term" value="F:histone deacetylase activity"/>
    <property type="evidence" value="ECO:0000318"/>
    <property type="project" value="GO_Central"/>
</dbReference>
<dbReference type="InParanoid" id="B8C7J7"/>
<feature type="non-terminal residue" evidence="3">
    <location>
        <position position="299"/>
    </location>
</feature>
<dbReference type="HOGENOM" id="CLU_007727_1_0_1"/>
<dbReference type="KEGG" id="tps:THAPSDRAFT_36076"/>
<dbReference type="PRINTS" id="PR01270">
    <property type="entry name" value="HDASUPER"/>
</dbReference>
<dbReference type="AlphaFoldDB" id="B8C7J7"/>
<dbReference type="InterPro" id="IPR023801">
    <property type="entry name" value="His_deacetylse_dom"/>
</dbReference>
<proteinExistence type="predicted"/>
<dbReference type="eggNOG" id="KOG1344">
    <property type="taxonomic scope" value="Eukaryota"/>
</dbReference>
<dbReference type="CDD" id="cd09993">
    <property type="entry name" value="HDAC_classIV"/>
    <property type="match status" value="1"/>
</dbReference>
<keyword evidence="1" id="KW-0378">Hydrolase</keyword>
<dbReference type="PANTHER" id="PTHR10625">
    <property type="entry name" value="HISTONE DEACETYLASE HDAC1-RELATED"/>
    <property type="match status" value="1"/>
</dbReference>
<protein>
    <recommendedName>
        <fullName evidence="2">Histone deacetylase domain-containing protein</fullName>
    </recommendedName>
</protein>
<dbReference type="GO" id="GO:0016787">
    <property type="term" value="F:hydrolase activity"/>
    <property type="evidence" value="ECO:0007669"/>
    <property type="project" value="UniProtKB-KW"/>
</dbReference>
<evidence type="ECO:0000256" key="1">
    <source>
        <dbReference type="ARBA" id="ARBA00022801"/>
    </source>
</evidence>
<evidence type="ECO:0000313" key="3">
    <source>
        <dbReference type="EMBL" id="EED90992.1"/>
    </source>
</evidence>
<feature type="non-terminal residue" evidence="3">
    <location>
        <position position="1"/>
    </location>
</feature>
<dbReference type="PaxDb" id="35128-Thaps36076"/>